<evidence type="ECO:0000256" key="1">
    <source>
        <dbReference type="ARBA" id="ARBA00023015"/>
    </source>
</evidence>
<name>A0A1I0GL10_9FIRM</name>
<keyword evidence="1" id="KW-0805">Transcription regulation</keyword>
<evidence type="ECO:0000256" key="2">
    <source>
        <dbReference type="ARBA" id="ARBA00023125"/>
    </source>
</evidence>
<feature type="domain" description="HTH lacI-type" evidence="4">
    <location>
        <begin position="2"/>
        <end position="56"/>
    </location>
</feature>
<dbReference type="InterPro" id="IPR006059">
    <property type="entry name" value="SBP"/>
</dbReference>
<dbReference type="PROSITE" id="PS00356">
    <property type="entry name" value="HTH_LACI_1"/>
    <property type="match status" value="1"/>
</dbReference>
<dbReference type="RefSeq" id="WP_092364254.1">
    <property type="nucleotide sequence ID" value="NZ_DAINWJ010000091.1"/>
</dbReference>
<dbReference type="SUPFAM" id="SSF53850">
    <property type="entry name" value="Periplasmic binding protein-like II"/>
    <property type="match status" value="1"/>
</dbReference>
<evidence type="ECO:0000313" key="6">
    <source>
        <dbReference type="EMBL" id="SET71713.1"/>
    </source>
</evidence>
<keyword evidence="3" id="KW-0804">Transcription</keyword>
<evidence type="ECO:0000259" key="5">
    <source>
        <dbReference type="PROSITE" id="PS50943"/>
    </source>
</evidence>
<keyword evidence="2" id="KW-0238">DNA-binding</keyword>
<evidence type="ECO:0000259" key="4">
    <source>
        <dbReference type="PROSITE" id="PS50932"/>
    </source>
</evidence>
<dbReference type="InterPro" id="IPR001761">
    <property type="entry name" value="Peripla_BP/Lac1_sug-bd_dom"/>
</dbReference>
<dbReference type="Gene3D" id="1.10.260.40">
    <property type="entry name" value="lambda repressor-like DNA-binding domains"/>
    <property type="match status" value="1"/>
</dbReference>
<feature type="domain" description="HTH cro/C1-type" evidence="5">
    <location>
        <begin position="3"/>
        <end position="33"/>
    </location>
</feature>
<dbReference type="InterPro" id="IPR001387">
    <property type="entry name" value="Cro/C1-type_HTH"/>
</dbReference>
<dbReference type="PROSITE" id="PS50932">
    <property type="entry name" value="HTH_LACI_2"/>
    <property type="match status" value="1"/>
</dbReference>
<dbReference type="PROSITE" id="PS50943">
    <property type="entry name" value="HTH_CROC1"/>
    <property type="match status" value="1"/>
</dbReference>
<accession>A0A1I0GL10</accession>
<dbReference type="InterPro" id="IPR028082">
    <property type="entry name" value="Peripla_BP_I"/>
</dbReference>
<evidence type="ECO:0000256" key="3">
    <source>
        <dbReference type="ARBA" id="ARBA00023163"/>
    </source>
</evidence>
<dbReference type="Pfam" id="PF00532">
    <property type="entry name" value="Peripla_BP_1"/>
    <property type="match status" value="1"/>
</dbReference>
<keyword evidence="7" id="KW-1185">Reference proteome</keyword>
<dbReference type="EMBL" id="FOIM01000012">
    <property type="protein sequence ID" value="SET71713.1"/>
    <property type="molecule type" value="Genomic_DNA"/>
</dbReference>
<dbReference type="AlphaFoldDB" id="A0A1I0GL10"/>
<dbReference type="PANTHER" id="PTHR30146:SF109">
    <property type="entry name" value="HTH-TYPE TRANSCRIPTIONAL REGULATOR GALS"/>
    <property type="match status" value="1"/>
</dbReference>
<proteinExistence type="predicted"/>
<organism evidence="6 7">
    <name type="scientific">Enterocloster lavalensis</name>
    <dbReference type="NCBI Taxonomy" id="460384"/>
    <lineage>
        <taxon>Bacteria</taxon>
        <taxon>Bacillati</taxon>
        <taxon>Bacillota</taxon>
        <taxon>Clostridia</taxon>
        <taxon>Lachnospirales</taxon>
        <taxon>Lachnospiraceae</taxon>
        <taxon>Enterocloster</taxon>
    </lineage>
</organism>
<dbReference type="InterPro" id="IPR010982">
    <property type="entry name" value="Lambda_DNA-bd_dom_sf"/>
</dbReference>
<sequence length="723" mass="80604">MATIKDIAALAGVSHGTVSNVLNGRGNVSVEKITLVENAARQLGYTINAQARQLRKGTSRRVGVIVPRIGIKRYQDLYLGIEQELKGQGYEVDLHYTNDLTHCEEKILEDVEATNPIAVVLVSAFSGEVRGLRGDGRLILAERCVENMPEDAVYCGFDYGLVGREMAKRCLADGHRNAAVFTGNTKYSNNSRFVKGIQDVFAAEGGNVRIFSSDESLKFHTAFELLTDREEFDAVIASDPEAPACLAAAASYRGQTSLPEVYAVAGKELRPFSGAVPYELNYRLCGRRIGKYIGGLEPGTADESLLRLENDGFHHCPVKVCAGAEDLKLLMLSGPTCKALEQLLPQFTEKTGIPVRLMEAGYDELYRTVKMCAQSSPYDLIRLDMAWMSELGEALFSPLPEEEGWLREIMGNFSASLGDDYYRVGDKCLALPFDPSVQILYYRKDLFEDARIRREYYEVCKKQLKVPETFAEYDEIARFFTRRFHKNSPVDYGTSLVFGSSIVAASDYLPRLRAEGGMEVGPDGRVKLREEQAVRALRSYRDAFLNTDREINSWWRRAMEAFSDGLVAMNIVFANYASIMLHSKKSEVIGKIGFAPVPGGRPLLGGGVLGISRDSRKMEACREFLKWVYDEKTAATITCLGGYINHRKLTENMELLELYPWLEGMEDAFAAGWRRETERLSPGFNEFAFEDILGNAVRAAVSGIMTPEEAVKAAAERCSRELY</sequence>
<dbReference type="GO" id="GO:0003700">
    <property type="term" value="F:DNA-binding transcription factor activity"/>
    <property type="evidence" value="ECO:0007669"/>
    <property type="project" value="TreeGrafter"/>
</dbReference>
<dbReference type="SMART" id="SM00354">
    <property type="entry name" value="HTH_LACI"/>
    <property type="match status" value="1"/>
</dbReference>
<dbReference type="SUPFAM" id="SSF53822">
    <property type="entry name" value="Periplasmic binding protein-like I"/>
    <property type="match status" value="1"/>
</dbReference>
<dbReference type="InterPro" id="IPR000843">
    <property type="entry name" value="HTH_LacI"/>
</dbReference>
<dbReference type="Gene3D" id="3.40.50.2300">
    <property type="match status" value="2"/>
</dbReference>
<dbReference type="Gene3D" id="3.40.190.10">
    <property type="entry name" value="Periplasmic binding protein-like II"/>
    <property type="match status" value="2"/>
</dbReference>
<dbReference type="PANTHER" id="PTHR30146">
    <property type="entry name" value="LACI-RELATED TRANSCRIPTIONAL REPRESSOR"/>
    <property type="match status" value="1"/>
</dbReference>
<dbReference type="STRING" id="460384.SAMN05216313_11262"/>
<gene>
    <name evidence="6" type="ORF">SAMN05216313_11262</name>
</gene>
<dbReference type="SUPFAM" id="SSF47413">
    <property type="entry name" value="lambda repressor-like DNA-binding domains"/>
    <property type="match status" value="1"/>
</dbReference>
<dbReference type="GO" id="GO:0000976">
    <property type="term" value="F:transcription cis-regulatory region binding"/>
    <property type="evidence" value="ECO:0007669"/>
    <property type="project" value="TreeGrafter"/>
</dbReference>
<dbReference type="Proteomes" id="UP000198508">
    <property type="component" value="Unassembled WGS sequence"/>
</dbReference>
<protein>
    <submittedName>
        <fullName evidence="6">Transcriptional regulator, LacI family</fullName>
    </submittedName>
</protein>
<evidence type="ECO:0000313" key="7">
    <source>
        <dbReference type="Proteomes" id="UP000198508"/>
    </source>
</evidence>
<dbReference type="CDD" id="cd01392">
    <property type="entry name" value="HTH_LacI"/>
    <property type="match status" value="1"/>
</dbReference>
<dbReference type="Pfam" id="PF00356">
    <property type="entry name" value="LacI"/>
    <property type="match status" value="1"/>
</dbReference>
<dbReference type="Pfam" id="PF01547">
    <property type="entry name" value="SBP_bac_1"/>
    <property type="match status" value="1"/>
</dbReference>
<reference evidence="7" key="1">
    <citation type="submission" date="2016-10" db="EMBL/GenBank/DDBJ databases">
        <authorList>
            <person name="Varghese N."/>
            <person name="Submissions S."/>
        </authorList>
    </citation>
    <scope>NUCLEOTIDE SEQUENCE [LARGE SCALE GENOMIC DNA]</scope>
    <source>
        <strain evidence="7">NLAE-zl-G277</strain>
    </source>
</reference>